<dbReference type="EMBL" id="RQNR01000168">
    <property type="protein sequence ID" value="RQN19922.1"/>
    <property type="molecule type" value="Genomic_DNA"/>
</dbReference>
<comment type="caution">
    <text evidence="1">The sequence shown here is derived from an EMBL/GenBank/DDBJ whole genome shotgun (WGS) entry which is preliminary data.</text>
</comment>
<reference evidence="1 2" key="1">
    <citation type="submission" date="2018-11" db="EMBL/GenBank/DDBJ databases">
        <title>Draft genome sequences of potential pathogenic Clostridium perfringens from environmental surface water in the North West Province, South Africa.</title>
        <authorList>
            <person name="Fourie J.C.J."/>
            <person name="Sanko T.J."/>
            <person name="Bezuidenhout C."/>
            <person name="Mienie C."/>
            <person name="Adeleke R."/>
        </authorList>
    </citation>
    <scope>NUCLEOTIDE SEQUENCE [LARGE SCALE GENOMIC DNA]</scope>
    <source>
        <strain evidence="1 2">SC4-C13</strain>
    </source>
</reference>
<name>A0AAE8FQV9_CLOPF</name>
<evidence type="ECO:0000313" key="2">
    <source>
        <dbReference type="Proteomes" id="UP000273641"/>
    </source>
</evidence>
<protein>
    <submittedName>
        <fullName evidence="1">Transketolase</fullName>
    </submittedName>
</protein>
<evidence type="ECO:0000313" key="1">
    <source>
        <dbReference type="EMBL" id="RQN19922.1"/>
    </source>
</evidence>
<dbReference type="InterPro" id="IPR009014">
    <property type="entry name" value="Transketo_C/PFOR_II"/>
</dbReference>
<accession>A0AAE8FQV9</accession>
<dbReference type="PANTHER" id="PTHR43825:SF4">
    <property type="entry name" value="PYRUVATE DEHYDROGENASE E1 COMPONENT"/>
    <property type="match status" value="1"/>
</dbReference>
<dbReference type="Gene3D" id="3.40.50.920">
    <property type="match status" value="1"/>
</dbReference>
<sequence length="104" mass="11226">GWTAARNLRRDRRGVAHLSHIERLLAPLSRDCGIVTVIDGHPAALGWLGSVRGHRVEALGVEQFGQTGTIGDLYRHYGIDANAIIDAAEALTVGAPVRHRKMAV</sequence>
<dbReference type="Proteomes" id="UP000273641">
    <property type="component" value="Unassembled WGS sequence"/>
</dbReference>
<gene>
    <name evidence="1" type="ORF">EHZ11_16665</name>
</gene>
<organism evidence="1 2">
    <name type="scientific">Clostridium perfringens</name>
    <dbReference type="NCBI Taxonomy" id="1502"/>
    <lineage>
        <taxon>Bacteria</taxon>
        <taxon>Bacillati</taxon>
        <taxon>Bacillota</taxon>
        <taxon>Clostridia</taxon>
        <taxon>Eubacteriales</taxon>
        <taxon>Clostridiaceae</taxon>
        <taxon>Clostridium</taxon>
    </lineage>
</organism>
<dbReference type="PANTHER" id="PTHR43825">
    <property type="entry name" value="PYRUVATE DEHYDROGENASE E1 COMPONENT"/>
    <property type="match status" value="1"/>
</dbReference>
<dbReference type="RefSeq" id="WP_207667510.1">
    <property type="nucleotide sequence ID" value="NZ_RQNR01000168.1"/>
</dbReference>
<dbReference type="InterPro" id="IPR051157">
    <property type="entry name" value="PDH/Transketolase"/>
</dbReference>
<dbReference type="AlphaFoldDB" id="A0AAE8FQV9"/>
<proteinExistence type="predicted"/>
<feature type="non-terminal residue" evidence="1">
    <location>
        <position position="1"/>
    </location>
</feature>
<dbReference type="SUPFAM" id="SSF52922">
    <property type="entry name" value="TK C-terminal domain-like"/>
    <property type="match status" value="1"/>
</dbReference>